<sequence length="409" mass="46347">MTQNQPLEILLDANLAGLLDLLQGHVDEPKSPGVRFVEGVKIAEFIAKSYKGGILPHNKETQRMLLLEEKKRQLPSLSTPEGVDQLISRLSCITINEPQTYATGTVIQLVSRLLAYSLQFRRCLSAVPEDRLTSAIAAVSDYKGAVLDLSNPFTTIPWKVLLNDFLMKAQTTLQLPFNPYTNATDDIKAIIMGASPFLVSGGSIQPLDTEVSFIENLYRQTAGQYKNFDKASHTDGTFLQFGFNEYVQHRIPMKRVSNGAYVCYVDALHKTYYYTTLTLDPFRFKVLKNLLIYEIVSGKAAYIHSAIHYYLSMCTCEEDFKSMIEYGVIQWGFPMKGYDEFREMMKELLDTMYCWKFVNTWTWHAELVKIARRKTFLGDTSNWGDFAASCYTGGLLKLDVSGSLYKSLS</sequence>
<evidence type="ECO:0000313" key="2">
    <source>
        <dbReference type="Proteomes" id="UP000789739"/>
    </source>
</evidence>
<proteinExistence type="predicted"/>
<name>A0A9N9EXZ4_9GLOM</name>
<dbReference type="OrthoDB" id="2424620at2759"/>
<protein>
    <submittedName>
        <fullName evidence="1">2309_t:CDS:1</fullName>
    </submittedName>
</protein>
<accession>A0A9N9EXZ4</accession>
<organism evidence="1 2">
    <name type="scientific">Paraglomus brasilianum</name>
    <dbReference type="NCBI Taxonomy" id="144538"/>
    <lineage>
        <taxon>Eukaryota</taxon>
        <taxon>Fungi</taxon>
        <taxon>Fungi incertae sedis</taxon>
        <taxon>Mucoromycota</taxon>
        <taxon>Glomeromycotina</taxon>
        <taxon>Glomeromycetes</taxon>
        <taxon>Paraglomerales</taxon>
        <taxon>Paraglomeraceae</taxon>
        <taxon>Paraglomus</taxon>
    </lineage>
</organism>
<gene>
    <name evidence="1" type="ORF">PBRASI_LOCUS2348</name>
</gene>
<reference evidence="1" key="1">
    <citation type="submission" date="2021-06" db="EMBL/GenBank/DDBJ databases">
        <authorList>
            <person name="Kallberg Y."/>
            <person name="Tangrot J."/>
            <person name="Rosling A."/>
        </authorList>
    </citation>
    <scope>NUCLEOTIDE SEQUENCE</scope>
    <source>
        <strain evidence="1">BR232B</strain>
    </source>
</reference>
<dbReference type="Proteomes" id="UP000789739">
    <property type="component" value="Unassembled WGS sequence"/>
</dbReference>
<dbReference type="AlphaFoldDB" id="A0A9N9EXZ4"/>
<dbReference type="EMBL" id="CAJVPI010000180">
    <property type="protein sequence ID" value="CAG8495859.1"/>
    <property type="molecule type" value="Genomic_DNA"/>
</dbReference>
<comment type="caution">
    <text evidence="1">The sequence shown here is derived from an EMBL/GenBank/DDBJ whole genome shotgun (WGS) entry which is preliminary data.</text>
</comment>
<evidence type="ECO:0000313" key="1">
    <source>
        <dbReference type="EMBL" id="CAG8495859.1"/>
    </source>
</evidence>
<keyword evidence="2" id="KW-1185">Reference proteome</keyword>